<accession>A0A1H7US06</accession>
<evidence type="ECO:0000259" key="4">
    <source>
        <dbReference type="Pfam" id="PF03088"/>
    </source>
</evidence>
<dbReference type="SUPFAM" id="SSF63829">
    <property type="entry name" value="Calcium-dependent phosphotriesterase"/>
    <property type="match status" value="1"/>
</dbReference>
<evidence type="ECO:0000313" key="6">
    <source>
        <dbReference type="Proteomes" id="UP000183015"/>
    </source>
</evidence>
<proteinExistence type="inferred from homology"/>
<keyword evidence="2" id="KW-0597">Phosphoprotein</keyword>
<comment type="similarity">
    <text evidence="1">Belongs to the strictosidine synthase family.</text>
</comment>
<dbReference type="Gene3D" id="2.120.10.30">
    <property type="entry name" value="TolB, C-terminal domain"/>
    <property type="match status" value="1"/>
</dbReference>
<evidence type="ECO:0000256" key="1">
    <source>
        <dbReference type="ARBA" id="ARBA00009191"/>
    </source>
</evidence>
<dbReference type="Pfam" id="PF03088">
    <property type="entry name" value="Str_synth"/>
    <property type="match status" value="1"/>
</dbReference>
<feature type="domain" description="Strictosidine synthase conserved region" evidence="4">
    <location>
        <begin position="133"/>
        <end position="218"/>
    </location>
</feature>
<dbReference type="PANTHER" id="PTHR10426:SF88">
    <property type="entry name" value="ADIPOCYTE PLASMA MEMBRANE-ASSOCIATED PROTEIN HEMOMUCIN-RELATED"/>
    <property type="match status" value="1"/>
</dbReference>
<dbReference type="InterPro" id="IPR011042">
    <property type="entry name" value="6-blade_b-propeller_TolB-like"/>
</dbReference>
<reference evidence="6" key="1">
    <citation type="submission" date="2016-10" db="EMBL/GenBank/DDBJ databases">
        <authorList>
            <person name="Varghese N."/>
        </authorList>
    </citation>
    <scope>NUCLEOTIDE SEQUENCE [LARGE SCALE GENOMIC DNA]</scope>
    <source>
        <strain evidence="6">DSM 45096 / BCRC 16803 / CGMCC 4.1857 / CIP 109030 / JCM 12277 / KCTC 19219 / NBRC 100920 / 33214</strain>
    </source>
</reference>
<protein>
    <submittedName>
        <fullName evidence="5">Sugar lactone lactonase YvrE</fullName>
    </submittedName>
</protein>
<dbReference type="OrthoDB" id="3332247at2"/>
<dbReference type="Proteomes" id="UP000183015">
    <property type="component" value="Unassembled WGS sequence"/>
</dbReference>
<dbReference type="STRING" id="235985.SAMN05414137_116118"/>
<organism evidence="5 6">
    <name type="scientific">Streptacidiphilus jiangxiensis</name>
    <dbReference type="NCBI Taxonomy" id="235985"/>
    <lineage>
        <taxon>Bacteria</taxon>
        <taxon>Bacillati</taxon>
        <taxon>Actinomycetota</taxon>
        <taxon>Actinomycetes</taxon>
        <taxon>Kitasatosporales</taxon>
        <taxon>Streptomycetaceae</taxon>
        <taxon>Streptacidiphilus</taxon>
    </lineage>
</organism>
<evidence type="ECO:0000256" key="3">
    <source>
        <dbReference type="ARBA" id="ARBA00023180"/>
    </source>
</evidence>
<dbReference type="PANTHER" id="PTHR10426">
    <property type="entry name" value="STRICTOSIDINE SYNTHASE-RELATED"/>
    <property type="match status" value="1"/>
</dbReference>
<keyword evidence="3" id="KW-0325">Glycoprotein</keyword>
<evidence type="ECO:0000256" key="2">
    <source>
        <dbReference type="ARBA" id="ARBA00022553"/>
    </source>
</evidence>
<dbReference type="GO" id="GO:0012505">
    <property type="term" value="C:endomembrane system"/>
    <property type="evidence" value="ECO:0007669"/>
    <property type="project" value="TreeGrafter"/>
</dbReference>
<dbReference type="InterPro" id="IPR018119">
    <property type="entry name" value="Strictosidine_synth_cons-reg"/>
</dbReference>
<dbReference type="Pfam" id="PF20067">
    <property type="entry name" value="SSL_N"/>
    <property type="match status" value="1"/>
</dbReference>
<dbReference type="GO" id="GO:0016787">
    <property type="term" value="F:hydrolase activity"/>
    <property type="evidence" value="ECO:0007669"/>
    <property type="project" value="TreeGrafter"/>
</dbReference>
<dbReference type="AlphaFoldDB" id="A0A1H7US06"/>
<gene>
    <name evidence="5" type="ORF">SAMN05414137_116118</name>
</gene>
<dbReference type="EMBL" id="FOAZ01000016">
    <property type="protein sequence ID" value="SEL99475.1"/>
    <property type="molecule type" value="Genomic_DNA"/>
</dbReference>
<keyword evidence="6" id="KW-1185">Reference proteome</keyword>
<evidence type="ECO:0000313" key="5">
    <source>
        <dbReference type="EMBL" id="SEL99475.1"/>
    </source>
</evidence>
<name>A0A1H7US06_STRJI</name>
<dbReference type="RefSeq" id="WP_082015222.1">
    <property type="nucleotide sequence ID" value="NZ_BBPN01000022.1"/>
</dbReference>
<sequence>MSRQSLRPQVWTPPPRGGRARVWKRYRSLPELTLVPLSGLGPEDVVVDGAGRVLCGVADGRLLRLSPDGREAVTLADIAPGRPAGLEVLPDGRVLVCDARLGRLLRVDPDTGAVETLASSAGGEPLRLVSNVVATADGTVYFTESSRRFTIDDWRADILEHSGTGRLLRLRAEDEGGEPEVLLDGLQFANGLAVGPDGSYLAIAETGSYRVIRYLLTGERAGTSEPFVDLPGFPDNLGAGTHGLLWIAMVAPRDPLLDRLHRSHPLARQALWRVPQGLLPGPKPTVWVMAVDTAGRVVHDLQGPSAAFRAVTGVAEHDGRLWLGTLTEPALASLDLAAVRI</sequence>
<dbReference type="eggNOG" id="COG3386">
    <property type="taxonomic scope" value="Bacteria"/>
</dbReference>